<dbReference type="PRINTS" id="PR00420">
    <property type="entry name" value="RNGMNOXGNASE"/>
</dbReference>
<name>A0ABR1JH33_9AGAR</name>
<dbReference type="Pfam" id="PF01494">
    <property type="entry name" value="FAD_binding_3"/>
    <property type="match status" value="2"/>
</dbReference>
<evidence type="ECO:0000256" key="2">
    <source>
        <dbReference type="ARBA" id="ARBA00022630"/>
    </source>
</evidence>
<evidence type="ECO:0000313" key="7">
    <source>
        <dbReference type="EMBL" id="KAK7457009.1"/>
    </source>
</evidence>
<keyword evidence="5" id="KW-0472">Membrane</keyword>
<comment type="caution">
    <text evidence="7">The sequence shown here is derived from an EMBL/GenBank/DDBJ whole genome shotgun (WGS) entry which is preliminary data.</text>
</comment>
<dbReference type="SUPFAM" id="SSF51905">
    <property type="entry name" value="FAD/NAD(P)-binding domain"/>
    <property type="match status" value="1"/>
</dbReference>
<feature type="domain" description="FAD-binding" evidence="6">
    <location>
        <begin position="331"/>
        <end position="372"/>
    </location>
</feature>
<evidence type="ECO:0000259" key="6">
    <source>
        <dbReference type="Pfam" id="PF01494"/>
    </source>
</evidence>
<keyword evidence="4" id="KW-0560">Oxidoreductase</keyword>
<feature type="domain" description="FAD-binding" evidence="6">
    <location>
        <begin position="8"/>
        <end position="188"/>
    </location>
</feature>
<feature type="transmembrane region" description="Helical" evidence="5">
    <location>
        <begin position="405"/>
        <end position="426"/>
    </location>
</feature>
<evidence type="ECO:0000313" key="8">
    <source>
        <dbReference type="Proteomes" id="UP001498398"/>
    </source>
</evidence>
<comment type="cofactor">
    <cofactor evidence="1">
        <name>FAD</name>
        <dbReference type="ChEBI" id="CHEBI:57692"/>
    </cofactor>
</comment>
<keyword evidence="8" id="KW-1185">Reference proteome</keyword>
<keyword evidence="3" id="KW-0274">FAD</keyword>
<proteinExistence type="predicted"/>
<dbReference type="EMBL" id="JBANRG010000020">
    <property type="protein sequence ID" value="KAK7457009.1"/>
    <property type="molecule type" value="Genomic_DNA"/>
</dbReference>
<dbReference type="Gene3D" id="3.50.50.60">
    <property type="entry name" value="FAD/NAD(P)-binding domain"/>
    <property type="match status" value="2"/>
</dbReference>
<dbReference type="PANTHER" id="PTHR43004:SF19">
    <property type="entry name" value="BINDING MONOOXYGENASE, PUTATIVE (JCVI)-RELATED"/>
    <property type="match status" value="1"/>
</dbReference>
<dbReference type="PANTHER" id="PTHR43004">
    <property type="entry name" value="TRK SYSTEM POTASSIUM UPTAKE PROTEIN"/>
    <property type="match status" value="1"/>
</dbReference>
<organism evidence="7 8">
    <name type="scientific">Marasmiellus scandens</name>
    <dbReference type="NCBI Taxonomy" id="2682957"/>
    <lineage>
        <taxon>Eukaryota</taxon>
        <taxon>Fungi</taxon>
        <taxon>Dikarya</taxon>
        <taxon>Basidiomycota</taxon>
        <taxon>Agaricomycotina</taxon>
        <taxon>Agaricomycetes</taxon>
        <taxon>Agaricomycetidae</taxon>
        <taxon>Agaricales</taxon>
        <taxon>Marasmiineae</taxon>
        <taxon>Omphalotaceae</taxon>
        <taxon>Marasmiellus</taxon>
    </lineage>
</organism>
<keyword evidence="5" id="KW-0812">Transmembrane</keyword>
<gene>
    <name evidence="7" type="ORF">VKT23_010312</name>
</gene>
<protein>
    <recommendedName>
        <fullName evidence="6">FAD-binding domain-containing protein</fullName>
    </recommendedName>
</protein>
<dbReference type="Proteomes" id="UP001498398">
    <property type="component" value="Unassembled WGS sequence"/>
</dbReference>
<evidence type="ECO:0000256" key="4">
    <source>
        <dbReference type="ARBA" id="ARBA00023002"/>
    </source>
</evidence>
<evidence type="ECO:0000256" key="1">
    <source>
        <dbReference type="ARBA" id="ARBA00001974"/>
    </source>
</evidence>
<accession>A0ABR1JH33</accession>
<dbReference type="InterPro" id="IPR036188">
    <property type="entry name" value="FAD/NAD-bd_sf"/>
</dbReference>
<sequence>MSQLPSSTKVLIVGAGPSGLTTAISLIKHGLSVHDIVIVDSVTQGENSSRATVLHAATMEALESIDCAEELDSAGLHMEGMRLQNEQGSIFMTNDLSSLHPHTKYPYACNVSQAYTEKTLHKRFESLSGHVFRPLKAVGMKPSTSGLEVTFDSGESITALYVIAADGSRSVIRTNSGITFADPDGLTPDEMDPRTSQVVLADVSFTGNLDHVFRTDPFQGAFTIGEHGMFLTAPLGHPKVHSEIYHSEDPVYRIGFSIHLGKGEAPSRPSIDIIQKYIDQQGPAYISSDPSRNPTPVKVKNIYWSTRFRTHSAIADTFFKRVRGDTDKESGGVVMLVGDAAHIHSPIGGQGMNLGIRDAVGLGATVAKHIQVSNADIDNHSELLRDFAEDRRGRALKQIDMTKRFVWMVGSLMNPYSVQYWFLYLLGNIPFMKRKLVWQLSGLGNR</sequence>
<dbReference type="InterPro" id="IPR002938">
    <property type="entry name" value="FAD-bd"/>
</dbReference>
<evidence type="ECO:0000256" key="3">
    <source>
        <dbReference type="ARBA" id="ARBA00022827"/>
    </source>
</evidence>
<evidence type="ECO:0000256" key="5">
    <source>
        <dbReference type="SAM" id="Phobius"/>
    </source>
</evidence>
<keyword evidence="2" id="KW-0285">Flavoprotein</keyword>
<dbReference type="InterPro" id="IPR050641">
    <property type="entry name" value="RIFMO-like"/>
</dbReference>
<reference evidence="7 8" key="1">
    <citation type="submission" date="2024-01" db="EMBL/GenBank/DDBJ databases">
        <title>A draft genome for the cacao thread blight pathogen Marasmiellus scandens.</title>
        <authorList>
            <person name="Baruah I.K."/>
            <person name="Leung J."/>
            <person name="Bukari Y."/>
            <person name="Amoako-Attah I."/>
            <person name="Meinhardt L.W."/>
            <person name="Bailey B.A."/>
            <person name="Cohen S.P."/>
        </authorList>
    </citation>
    <scope>NUCLEOTIDE SEQUENCE [LARGE SCALE GENOMIC DNA]</scope>
    <source>
        <strain evidence="7 8">GH-19</strain>
    </source>
</reference>
<keyword evidence="5" id="KW-1133">Transmembrane helix</keyword>